<dbReference type="InterPro" id="IPR050765">
    <property type="entry name" value="Riboflavin_Biosynth_HTPR"/>
</dbReference>
<dbReference type="Gene3D" id="3.40.430.10">
    <property type="entry name" value="Dihydrofolate Reductase, subunit A"/>
    <property type="match status" value="1"/>
</dbReference>
<dbReference type="AlphaFoldDB" id="A0AAU6S6E8"/>
<dbReference type="GO" id="GO:0008703">
    <property type="term" value="F:5-amino-6-(5-phosphoribosylamino)uracil reductase activity"/>
    <property type="evidence" value="ECO:0007669"/>
    <property type="project" value="InterPro"/>
</dbReference>
<dbReference type="RefSeq" id="WP_349427091.1">
    <property type="nucleotide sequence ID" value="NZ_CP151632.1"/>
</dbReference>
<protein>
    <submittedName>
        <fullName evidence="2">Dihydrofolate reductase family protein</fullName>
    </submittedName>
</protein>
<feature type="domain" description="Bacterial bifunctional deaminase-reductase C-terminal" evidence="1">
    <location>
        <begin position="7"/>
        <end position="173"/>
    </location>
</feature>
<dbReference type="InterPro" id="IPR024072">
    <property type="entry name" value="DHFR-like_dom_sf"/>
</dbReference>
<evidence type="ECO:0000259" key="1">
    <source>
        <dbReference type="Pfam" id="PF01872"/>
    </source>
</evidence>
<reference evidence="2" key="1">
    <citation type="submission" date="2024-04" db="EMBL/GenBank/DDBJ databases">
        <authorList>
            <person name="Roder T."/>
            <person name="Oberhansli S."/>
            <person name="Kreuzer M."/>
        </authorList>
    </citation>
    <scope>NUCLEOTIDE SEQUENCE</scope>
    <source>
        <strain evidence="2">LWS13-1.2</strain>
    </source>
</reference>
<dbReference type="PANTHER" id="PTHR38011:SF12">
    <property type="entry name" value="BIFUNCTIONAL DEAMINASE-REDUCTASE DOMAIN PROTEIN"/>
    <property type="match status" value="1"/>
</dbReference>
<organism evidence="2">
    <name type="scientific">Microbacterium sp. LWS13-1.2</name>
    <dbReference type="NCBI Taxonomy" id="3135264"/>
    <lineage>
        <taxon>Bacteria</taxon>
        <taxon>Bacillati</taxon>
        <taxon>Actinomycetota</taxon>
        <taxon>Actinomycetes</taxon>
        <taxon>Micrococcales</taxon>
        <taxon>Microbacteriaceae</taxon>
        <taxon>Microbacterium</taxon>
    </lineage>
</organism>
<dbReference type="Pfam" id="PF01872">
    <property type="entry name" value="RibD_C"/>
    <property type="match status" value="1"/>
</dbReference>
<gene>
    <name evidence="2" type="ORF">MRBLWS13_000049</name>
</gene>
<dbReference type="PANTHER" id="PTHR38011">
    <property type="entry name" value="DIHYDROFOLATE REDUCTASE FAMILY PROTEIN (AFU_ORTHOLOGUE AFUA_8G06820)"/>
    <property type="match status" value="1"/>
</dbReference>
<name>A0AAU6S6E8_9MICO</name>
<dbReference type="InterPro" id="IPR002734">
    <property type="entry name" value="RibDG_C"/>
</dbReference>
<evidence type="ECO:0000313" key="2">
    <source>
        <dbReference type="EMBL" id="WZO32462.1"/>
    </source>
</evidence>
<dbReference type="SUPFAM" id="SSF53597">
    <property type="entry name" value="Dihydrofolate reductase-like"/>
    <property type="match status" value="1"/>
</dbReference>
<sequence>MGSTVLYVTVSVDGYAAAPGDDLSRLHRWLDDAGPQGGDDVARELVERFRSAGAIIFGRRTWDAGQEPWGDDDVFSSPVFVVTHESRAPEARNGTLFTYVSGEPSSILVQAKAVAGDAEVVIMGSPHTAQQFLRAGLVDLLLLHIAPVLVGGGIPLFADLPASHELALLSWRRARDVFAVEYAVLPADGR</sequence>
<accession>A0AAU6S6E8</accession>
<proteinExistence type="predicted"/>
<dbReference type="GO" id="GO:0009231">
    <property type="term" value="P:riboflavin biosynthetic process"/>
    <property type="evidence" value="ECO:0007669"/>
    <property type="project" value="InterPro"/>
</dbReference>
<dbReference type="EMBL" id="CP151632">
    <property type="protein sequence ID" value="WZO32462.1"/>
    <property type="molecule type" value="Genomic_DNA"/>
</dbReference>